<accession>A0AC34GVI3</accession>
<organism evidence="1 2">
    <name type="scientific">Panagrolaimus sp. ES5</name>
    <dbReference type="NCBI Taxonomy" id="591445"/>
    <lineage>
        <taxon>Eukaryota</taxon>
        <taxon>Metazoa</taxon>
        <taxon>Ecdysozoa</taxon>
        <taxon>Nematoda</taxon>
        <taxon>Chromadorea</taxon>
        <taxon>Rhabditida</taxon>
        <taxon>Tylenchina</taxon>
        <taxon>Panagrolaimomorpha</taxon>
        <taxon>Panagrolaimoidea</taxon>
        <taxon>Panagrolaimidae</taxon>
        <taxon>Panagrolaimus</taxon>
    </lineage>
</organism>
<evidence type="ECO:0000313" key="1">
    <source>
        <dbReference type="Proteomes" id="UP000887579"/>
    </source>
</evidence>
<reference evidence="2" key="1">
    <citation type="submission" date="2022-11" db="UniProtKB">
        <authorList>
            <consortium name="WormBaseParasite"/>
        </authorList>
    </citation>
    <scope>IDENTIFICATION</scope>
</reference>
<evidence type="ECO:0000313" key="2">
    <source>
        <dbReference type="WBParaSite" id="ES5_v2.g886.t1"/>
    </source>
</evidence>
<proteinExistence type="predicted"/>
<dbReference type="Proteomes" id="UP000887579">
    <property type="component" value="Unplaced"/>
</dbReference>
<dbReference type="WBParaSite" id="ES5_v2.g886.t1">
    <property type="protein sequence ID" value="ES5_v2.g886.t1"/>
    <property type="gene ID" value="ES5_v2.g886"/>
</dbReference>
<name>A0AC34GVI3_9BILA</name>
<sequence length="138" mass="15461">MKFNKNSNKPVKSKSKAAEIEELSGEEEDPITNTTTSTTQIPTTTTTAYKLVKYCERSALYQTVFNGDKLIKKLTVTNADECLSACHAEKCRSANLVHQIGVLKTCELYKDSVVDFRRTDVITFDPGAVYFDAIKCYE</sequence>
<protein>
    <submittedName>
        <fullName evidence="2">Apple domain-containing protein</fullName>
    </submittedName>
</protein>